<dbReference type="PRINTS" id="PR00081">
    <property type="entry name" value="GDHRDH"/>
</dbReference>
<feature type="region of interest" description="Disordered" evidence="5">
    <location>
        <begin position="149"/>
        <end position="197"/>
    </location>
</feature>
<dbReference type="GO" id="GO:0061630">
    <property type="term" value="F:ubiquitin protein ligase activity"/>
    <property type="evidence" value="ECO:0007669"/>
    <property type="project" value="InterPro"/>
</dbReference>
<dbReference type="InterPro" id="IPR011011">
    <property type="entry name" value="Znf_FYVE_PHD"/>
</dbReference>
<evidence type="ECO:0000256" key="3">
    <source>
        <dbReference type="ARBA" id="ARBA00022833"/>
    </source>
</evidence>
<keyword evidence="3" id="KW-0862">Zinc</keyword>
<dbReference type="SMART" id="SM00396">
    <property type="entry name" value="ZnF_UBR1"/>
    <property type="match status" value="1"/>
</dbReference>
<dbReference type="Proteomes" id="UP001362999">
    <property type="component" value="Unassembled WGS sequence"/>
</dbReference>
<evidence type="ECO:0000256" key="2">
    <source>
        <dbReference type="ARBA" id="ARBA00022771"/>
    </source>
</evidence>
<dbReference type="InterPro" id="IPR013083">
    <property type="entry name" value="Znf_RING/FYVE/PHD"/>
</dbReference>
<feature type="region of interest" description="Disordered" evidence="5">
    <location>
        <begin position="430"/>
        <end position="454"/>
    </location>
</feature>
<keyword evidence="1" id="KW-0479">Metal-binding</keyword>
<feature type="region of interest" description="Disordered" evidence="5">
    <location>
        <begin position="260"/>
        <end position="300"/>
    </location>
</feature>
<protein>
    <submittedName>
        <fullName evidence="7">UBR-type domain-containing protein</fullName>
    </submittedName>
</protein>
<proteinExistence type="predicted"/>
<evidence type="ECO:0000259" key="6">
    <source>
        <dbReference type="PROSITE" id="PS51157"/>
    </source>
</evidence>
<evidence type="ECO:0000313" key="8">
    <source>
        <dbReference type="Proteomes" id="UP001362999"/>
    </source>
</evidence>
<sequence>MSETLADYVESQDELVREAALALPHQFSQCTYALGPVRQAVYLCLTCPEVRGICSACSIACHTDHNQIELFPKRNFRCDCPTEGIAHVCTLHTQKEPKNASNQYGQNFQSKFCRCGRPYDAKTEREAMIQCLSCEDWFHESCCMLRTRPEPRPPTPEPDHHDTPPETVGEGGSANEESDATCTTGDDAASEASSSGLPPALITAEDYECFVCRDCVMKIPTLRRIVGTPGAITVLRADVDSPWTRIGNDTDAHISIDTTANAGEKRAASETNVEPAAKRARTESPSSSGSKPCLAPPPEPLVQDTYSTPNPDWTTISCTGDVFLTENFRDRWCRCDSCLPSLEAHPYLLEEEETYEPPEDPDSGLTLEELGMRALERLPRDRAIDGILAFNSMRDNLRAYLRPFAEDGKIVGETDVQNFFEQLNKARADALDRKDYPQSTPSPDNRHRISTRRGTSSGFGHCLVNSALVRGDRVIATARSLDSIKHFEGNPNVCTRQLDVTAGVPALTEIVTEAAKVWGRIDVVVSNAGVGLPGLMEEGGSALLRRQFEANVFGVMDVLSASLPTLRAQKSGTAVVIGSRSAWKPDIPGLGAYAASKAATHAFTEALTAEVARFNIRVLLVEPGAFRTNISSTVYFQENSIPDYDELRALSLSRFGALHGSEPGDPVKAMEMVVDVVRGEGCAKGRPWPKRLVLGEDAERDVRAKCKMMLDGMDLWVEGARDVGVDK</sequence>
<dbReference type="InterPro" id="IPR003126">
    <property type="entry name" value="Znf_UBR"/>
</dbReference>
<dbReference type="Gene3D" id="3.30.40.10">
    <property type="entry name" value="Zinc/RING finger domain, C3HC4 (zinc finger)"/>
    <property type="match status" value="1"/>
</dbReference>
<name>A0AAW0DIT4_9AGAR</name>
<dbReference type="AlphaFoldDB" id="A0AAW0DIT4"/>
<feature type="compositionally biased region" description="Basic and acidic residues" evidence="5">
    <location>
        <begin position="149"/>
        <end position="164"/>
    </location>
</feature>
<dbReference type="InterPro" id="IPR047506">
    <property type="entry name" value="UBR7-like_UBR-box"/>
</dbReference>
<keyword evidence="2" id="KW-0863">Zinc-finger</keyword>
<dbReference type="InterPro" id="IPR036291">
    <property type="entry name" value="NAD(P)-bd_dom_sf"/>
</dbReference>
<dbReference type="SMART" id="SM00249">
    <property type="entry name" value="PHD"/>
    <property type="match status" value="1"/>
</dbReference>
<dbReference type="EMBL" id="JAWWNJ010000007">
    <property type="protein sequence ID" value="KAK7052237.1"/>
    <property type="molecule type" value="Genomic_DNA"/>
</dbReference>
<feature type="domain" description="UBR-type" evidence="6">
    <location>
        <begin position="28"/>
        <end position="94"/>
    </location>
</feature>
<dbReference type="Gene3D" id="3.40.50.720">
    <property type="entry name" value="NAD(P)-binding Rossmann-like Domain"/>
    <property type="match status" value="1"/>
</dbReference>
<dbReference type="Pfam" id="PF00106">
    <property type="entry name" value="adh_short"/>
    <property type="match status" value="1"/>
</dbReference>
<dbReference type="PRINTS" id="PR00080">
    <property type="entry name" value="SDRFAMILY"/>
</dbReference>
<gene>
    <name evidence="7" type="ORF">R3P38DRAFT_3386719</name>
</gene>
<comment type="caution">
    <text evidence="7">The sequence shown here is derived from an EMBL/GenBank/DDBJ whole genome shotgun (WGS) entry which is preliminary data.</text>
</comment>
<dbReference type="GO" id="GO:0008270">
    <property type="term" value="F:zinc ion binding"/>
    <property type="evidence" value="ECO:0007669"/>
    <property type="project" value="UniProtKB-KW"/>
</dbReference>
<dbReference type="SUPFAM" id="SSF51735">
    <property type="entry name" value="NAD(P)-binding Rossmann-fold domains"/>
    <property type="match status" value="1"/>
</dbReference>
<keyword evidence="8" id="KW-1185">Reference proteome</keyword>
<organism evidence="7 8">
    <name type="scientific">Favolaschia claudopus</name>
    <dbReference type="NCBI Taxonomy" id="2862362"/>
    <lineage>
        <taxon>Eukaryota</taxon>
        <taxon>Fungi</taxon>
        <taxon>Dikarya</taxon>
        <taxon>Basidiomycota</taxon>
        <taxon>Agaricomycotina</taxon>
        <taxon>Agaricomycetes</taxon>
        <taxon>Agaricomycetidae</taxon>
        <taxon>Agaricales</taxon>
        <taxon>Marasmiineae</taxon>
        <taxon>Mycenaceae</taxon>
        <taxon>Favolaschia</taxon>
    </lineage>
</organism>
<dbReference type="PROSITE" id="PS51157">
    <property type="entry name" value="ZF_UBR"/>
    <property type="match status" value="1"/>
</dbReference>
<evidence type="ECO:0000256" key="5">
    <source>
        <dbReference type="SAM" id="MobiDB-lite"/>
    </source>
</evidence>
<dbReference type="SUPFAM" id="SSF57903">
    <property type="entry name" value="FYVE/PHD zinc finger"/>
    <property type="match status" value="1"/>
</dbReference>
<dbReference type="PANTHER" id="PTHR13513">
    <property type="entry name" value="E3 UBIQUITIN-PROTEIN LIGASE UBR7"/>
    <property type="match status" value="1"/>
</dbReference>
<dbReference type="InterPro" id="IPR002347">
    <property type="entry name" value="SDR_fam"/>
</dbReference>
<reference evidence="7 8" key="1">
    <citation type="journal article" date="2024" name="J Genomics">
        <title>Draft genome sequencing and assembly of Favolaschia claudopus CIRM-BRFM 2984 isolated from oak limbs.</title>
        <authorList>
            <person name="Navarro D."/>
            <person name="Drula E."/>
            <person name="Chaduli D."/>
            <person name="Cazenave R."/>
            <person name="Ahrendt S."/>
            <person name="Wang J."/>
            <person name="Lipzen A."/>
            <person name="Daum C."/>
            <person name="Barry K."/>
            <person name="Grigoriev I.V."/>
            <person name="Favel A."/>
            <person name="Rosso M.N."/>
            <person name="Martin F."/>
        </authorList>
    </citation>
    <scope>NUCLEOTIDE SEQUENCE [LARGE SCALE GENOMIC DNA]</scope>
    <source>
        <strain evidence="7 8">CIRM-BRFM 2984</strain>
    </source>
</reference>
<evidence type="ECO:0000256" key="1">
    <source>
        <dbReference type="ARBA" id="ARBA00022723"/>
    </source>
</evidence>
<feature type="zinc finger region" description="UBR-type" evidence="4">
    <location>
        <begin position="28"/>
        <end position="94"/>
    </location>
</feature>
<evidence type="ECO:0000256" key="4">
    <source>
        <dbReference type="PROSITE-ProRule" id="PRU00508"/>
    </source>
</evidence>
<accession>A0AAW0DIT4</accession>
<dbReference type="GO" id="GO:0005737">
    <property type="term" value="C:cytoplasm"/>
    <property type="evidence" value="ECO:0007669"/>
    <property type="project" value="TreeGrafter"/>
</dbReference>
<dbReference type="InterPro" id="IPR001965">
    <property type="entry name" value="Znf_PHD"/>
</dbReference>
<evidence type="ECO:0000313" key="7">
    <source>
        <dbReference type="EMBL" id="KAK7052237.1"/>
    </source>
</evidence>
<dbReference type="PANTHER" id="PTHR13513:SF9">
    <property type="entry name" value="E3 UBIQUITIN-PROTEIN LIGASE UBR7-RELATED"/>
    <property type="match status" value="1"/>
</dbReference>
<dbReference type="InterPro" id="IPR040204">
    <property type="entry name" value="UBR7"/>
</dbReference>
<dbReference type="CDD" id="cd19677">
    <property type="entry name" value="UBR-box_UBR7"/>
    <property type="match status" value="1"/>
</dbReference>